<protein>
    <submittedName>
        <fullName evidence="2">Uncharacterized protein</fullName>
    </submittedName>
</protein>
<name>A0A1T4XTV0_9BACT</name>
<evidence type="ECO:0000313" key="3">
    <source>
        <dbReference type="Proteomes" id="UP000190027"/>
    </source>
</evidence>
<organism evidence="2 3">
    <name type="scientific">Paucidesulfovibrio gracilis DSM 16080</name>
    <dbReference type="NCBI Taxonomy" id="1121449"/>
    <lineage>
        <taxon>Bacteria</taxon>
        <taxon>Pseudomonadati</taxon>
        <taxon>Thermodesulfobacteriota</taxon>
        <taxon>Desulfovibrionia</taxon>
        <taxon>Desulfovibrionales</taxon>
        <taxon>Desulfovibrionaceae</taxon>
        <taxon>Paucidesulfovibrio</taxon>
    </lineage>
</organism>
<dbReference type="Proteomes" id="UP000190027">
    <property type="component" value="Unassembled WGS sequence"/>
</dbReference>
<reference evidence="2 3" key="1">
    <citation type="submission" date="2017-02" db="EMBL/GenBank/DDBJ databases">
        <authorList>
            <person name="Peterson S.W."/>
        </authorList>
    </citation>
    <scope>NUCLEOTIDE SEQUENCE [LARGE SCALE GENOMIC DNA]</scope>
    <source>
        <strain evidence="2 3">DSM 16080</strain>
    </source>
</reference>
<keyword evidence="1" id="KW-0732">Signal</keyword>
<accession>A0A1T4XTV0</accession>
<proteinExistence type="predicted"/>
<evidence type="ECO:0000256" key="1">
    <source>
        <dbReference type="SAM" id="SignalP"/>
    </source>
</evidence>
<gene>
    <name evidence="2" type="ORF">SAMN02745704_02426</name>
</gene>
<feature type="signal peptide" evidence="1">
    <location>
        <begin position="1"/>
        <end position="34"/>
    </location>
</feature>
<dbReference type="OrthoDB" id="9870286at2"/>
<dbReference type="AlphaFoldDB" id="A0A1T4XTV0"/>
<dbReference type="EMBL" id="FUYC01000016">
    <property type="protein sequence ID" value="SKA92588.1"/>
    <property type="molecule type" value="Genomic_DNA"/>
</dbReference>
<sequence>MRTNQNKKLTRLRIVRLSCAAVAAVLLVCSVAFAVKDASVGETVLKQGDIWEHRLDSGEYAYRIDYLDGDMFVTVSAQFLGPQGGILMETSHTLVRDQRMSVQQNFRTDAVSDSAAPERIRFACDSGRVRVALHTDSLP</sequence>
<keyword evidence="3" id="KW-1185">Reference proteome</keyword>
<feature type="chain" id="PRO_5010579390" evidence="1">
    <location>
        <begin position="35"/>
        <end position="139"/>
    </location>
</feature>
<dbReference type="RefSeq" id="WP_078717971.1">
    <property type="nucleotide sequence ID" value="NZ_FUYC01000016.1"/>
</dbReference>
<evidence type="ECO:0000313" key="2">
    <source>
        <dbReference type="EMBL" id="SKA92588.1"/>
    </source>
</evidence>